<evidence type="ECO:0000313" key="2">
    <source>
        <dbReference type="EMBL" id="TPW75916.1"/>
    </source>
</evidence>
<keyword evidence="2" id="KW-0378">Hydrolase</keyword>
<comment type="caution">
    <text evidence="2">The sequence shown here is derived from an EMBL/GenBank/DDBJ whole genome shotgun (WGS) entry which is preliminary data.</text>
</comment>
<dbReference type="OrthoDB" id="9773549at2"/>
<protein>
    <submittedName>
        <fullName evidence="2">Alpha/beta hydrolase</fullName>
    </submittedName>
</protein>
<evidence type="ECO:0000259" key="1">
    <source>
        <dbReference type="Pfam" id="PF12697"/>
    </source>
</evidence>
<dbReference type="Proteomes" id="UP000316252">
    <property type="component" value="Unassembled WGS sequence"/>
</dbReference>
<dbReference type="Gene3D" id="3.40.50.1820">
    <property type="entry name" value="alpha/beta hydrolase"/>
    <property type="match status" value="1"/>
</dbReference>
<dbReference type="PANTHER" id="PTHR37017">
    <property type="entry name" value="AB HYDROLASE-1 DOMAIN-CONTAINING PROTEIN-RELATED"/>
    <property type="match status" value="1"/>
</dbReference>
<dbReference type="SUPFAM" id="SSF53474">
    <property type="entry name" value="alpha/beta-Hydrolases"/>
    <property type="match status" value="1"/>
</dbReference>
<dbReference type="InterPro" id="IPR029058">
    <property type="entry name" value="AB_hydrolase_fold"/>
</dbReference>
<dbReference type="RefSeq" id="WP_141163274.1">
    <property type="nucleotide sequence ID" value="NZ_VHQG01000002.1"/>
</dbReference>
<reference evidence="2 3" key="1">
    <citation type="submission" date="2019-06" db="EMBL/GenBank/DDBJ databases">
        <authorList>
            <person name="Li F."/>
        </authorList>
    </citation>
    <scope>NUCLEOTIDE SEQUENCE [LARGE SCALE GENOMIC DNA]</scope>
    <source>
        <strain evidence="2 3">10F1D-1</strain>
    </source>
</reference>
<keyword evidence="3" id="KW-1185">Reference proteome</keyword>
<sequence>MKAILVPGFWLDGSSWSDTLPALEAAGHEPIPITLPGMGADRADAAAVALDDQVDAVVAALDAAAADGAPVALVGHSGGGTVIGVVTDRRPELVARAVYVDSGPLAEGGSINDELPIEEGVIPLPDWGFFEQEELAGLDDATLERFRASSIPTPARVANDTVHLDDERRWAVPSIVIASTMSSELLQQLIAKDHPYVREIAKLRDVRYIDLPTGHWPQFSRPADLGAALVDALS</sequence>
<dbReference type="InterPro" id="IPR000073">
    <property type="entry name" value="AB_hydrolase_1"/>
</dbReference>
<organism evidence="2 3">
    <name type="scientific">Schumannella soli</name>
    <dbReference type="NCBI Taxonomy" id="2590779"/>
    <lineage>
        <taxon>Bacteria</taxon>
        <taxon>Bacillati</taxon>
        <taxon>Actinomycetota</taxon>
        <taxon>Actinomycetes</taxon>
        <taxon>Micrococcales</taxon>
        <taxon>Microbacteriaceae</taxon>
        <taxon>Schumannella</taxon>
    </lineage>
</organism>
<gene>
    <name evidence="2" type="ORF">FJ657_08705</name>
</gene>
<dbReference type="Pfam" id="PF12697">
    <property type="entry name" value="Abhydrolase_6"/>
    <property type="match status" value="1"/>
</dbReference>
<dbReference type="InterPro" id="IPR052897">
    <property type="entry name" value="Sec-Metab_Biosynth_Hydrolase"/>
</dbReference>
<feature type="domain" description="AB hydrolase-1" evidence="1">
    <location>
        <begin position="4"/>
        <end position="225"/>
    </location>
</feature>
<accession>A0A506Y088</accession>
<proteinExistence type="predicted"/>
<evidence type="ECO:0000313" key="3">
    <source>
        <dbReference type="Proteomes" id="UP000316252"/>
    </source>
</evidence>
<dbReference type="AlphaFoldDB" id="A0A506Y088"/>
<dbReference type="PANTHER" id="PTHR37017:SF11">
    <property type="entry name" value="ESTERASE_LIPASE_THIOESTERASE DOMAIN-CONTAINING PROTEIN"/>
    <property type="match status" value="1"/>
</dbReference>
<dbReference type="EMBL" id="VHQG01000002">
    <property type="protein sequence ID" value="TPW75916.1"/>
    <property type="molecule type" value="Genomic_DNA"/>
</dbReference>
<dbReference type="GO" id="GO:0016787">
    <property type="term" value="F:hydrolase activity"/>
    <property type="evidence" value="ECO:0007669"/>
    <property type="project" value="UniProtKB-KW"/>
</dbReference>
<name>A0A506Y088_9MICO</name>